<dbReference type="Gene3D" id="3.40.630.30">
    <property type="match status" value="1"/>
</dbReference>
<dbReference type="PANTHER" id="PTHR43877:SF1">
    <property type="entry name" value="ACETYLTRANSFERASE"/>
    <property type="match status" value="1"/>
</dbReference>
<dbReference type="PANTHER" id="PTHR43877">
    <property type="entry name" value="AMINOALKYLPHOSPHONATE N-ACETYLTRANSFERASE-RELATED-RELATED"/>
    <property type="match status" value="1"/>
</dbReference>
<proteinExistence type="predicted"/>
<dbReference type="SUPFAM" id="SSF55729">
    <property type="entry name" value="Acyl-CoA N-acyltransferases (Nat)"/>
    <property type="match status" value="1"/>
</dbReference>
<accession>A0A848GBM2</accession>
<organism evidence="4 5">
    <name type="scientific">Zoogloea dura</name>
    <dbReference type="NCBI Taxonomy" id="2728840"/>
    <lineage>
        <taxon>Bacteria</taxon>
        <taxon>Pseudomonadati</taxon>
        <taxon>Pseudomonadota</taxon>
        <taxon>Betaproteobacteria</taxon>
        <taxon>Rhodocyclales</taxon>
        <taxon>Zoogloeaceae</taxon>
        <taxon>Zoogloea</taxon>
    </lineage>
</organism>
<feature type="domain" description="N-acetyltransferase" evidence="3">
    <location>
        <begin position="1"/>
        <end position="139"/>
    </location>
</feature>
<protein>
    <submittedName>
        <fullName evidence="4">GNAT family N-acetyltransferase</fullName>
    </submittedName>
</protein>
<dbReference type="PROSITE" id="PS51186">
    <property type="entry name" value="GNAT"/>
    <property type="match status" value="1"/>
</dbReference>
<keyword evidence="1 4" id="KW-0808">Transferase</keyword>
<reference evidence="4 5" key="1">
    <citation type="submission" date="2020-04" db="EMBL/GenBank/DDBJ databases">
        <title>Zoogloea sp. G-4-1-14 isolated from soil.</title>
        <authorList>
            <person name="Dahal R.H."/>
        </authorList>
    </citation>
    <scope>NUCLEOTIDE SEQUENCE [LARGE SCALE GENOMIC DNA]</scope>
    <source>
        <strain evidence="4 5">G-4-1-14</strain>
    </source>
</reference>
<dbReference type="EMBL" id="JABBGA010000041">
    <property type="protein sequence ID" value="NML28969.1"/>
    <property type="molecule type" value="Genomic_DNA"/>
</dbReference>
<dbReference type="GO" id="GO:0016747">
    <property type="term" value="F:acyltransferase activity, transferring groups other than amino-acyl groups"/>
    <property type="evidence" value="ECO:0007669"/>
    <property type="project" value="InterPro"/>
</dbReference>
<sequence length="139" mass="15471">MIVREFNEADRAPLRLLYLASRKAAFTWSAIESFQAGDFDIHTDGERILVAEGNGAILGFASIWEPDSFLHNLFVHPSFTRKGVGRALLAGCAKHFSAPPTLKCMKANTKALQFYASQGWRALREEIGPDGPYFLMAKH</sequence>
<evidence type="ECO:0000256" key="1">
    <source>
        <dbReference type="ARBA" id="ARBA00022679"/>
    </source>
</evidence>
<comment type="caution">
    <text evidence="4">The sequence shown here is derived from an EMBL/GenBank/DDBJ whole genome shotgun (WGS) entry which is preliminary data.</text>
</comment>
<dbReference type="AlphaFoldDB" id="A0A848GBM2"/>
<dbReference type="InterPro" id="IPR016181">
    <property type="entry name" value="Acyl_CoA_acyltransferase"/>
</dbReference>
<keyword evidence="2" id="KW-0012">Acyltransferase</keyword>
<evidence type="ECO:0000259" key="3">
    <source>
        <dbReference type="PROSITE" id="PS51186"/>
    </source>
</evidence>
<dbReference type="Proteomes" id="UP000580043">
    <property type="component" value="Unassembled WGS sequence"/>
</dbReference>
<gene>
    <name evidence="4" type="ORF">HHL15_24770</name>
</gene>
<name>A0A848GBM2_9RHOO</name>
<evidence type="ECO:0000313" key="5">
    <source>
        <dbReference type="Proteomes" id="UP000580043"/>
    </source>
</evidence>
<keyword evidence="5" id="KW-1185">Reference proteome</keyword>
<evidence type="ECO:0000313" key="4">
    <source>
        <dbReference type="EMBL" id="NML28969.1"/>
    </source>
</evidence>
<dbReference type="InterPro" id="IPR000182">
    <property type="entry name" value="GNAT_dom"/>
</dbReference>
<dbReference type="CDD" id="cd04301">
    <property type="entry name" value="NAT_SF"/>
    <property type="match status" value="1"/>
</dbReference>
<dbReference type="InterPro" id="IPR050832">
    <property type="entry name" value="Bact_Acetyltransf"/>
</dbReference>
<evidence type="ECO:0000256" key="2">
    <source>
        <dbReference type="ARBA" id="ARBA00023315"/>
    </source>
</evidence>
<dbReference type="Pfam" id="PF13673">
    <property type="entry name" value="Acetyltransf_10"/>
    <property type="match status" value="1"/>
</dbReference>